<dbReference type="CDD" id="cd00067">
    <property type="entry name" value="GAL4"/>
    <property type="match status" value="1"/>
</dbReference>
<evidence type="ECO:0000313" key="9">
    <source>
        <dbReference type="Proteomes" id="UP001286456"/>
    </source>
</evidence>
<evidence type="ECO:0000256" key="6">
    <source>
        <dbReference type="SAM" id="MobiDB-lite"/>
    </source>
</evidence>
<keyword evidence="9" id="KW-1185">Reference proteome</keyword>
<feature type="region of interest" description="Disordered" evidence="6">
    <location>
        <begin position="51"/>
        <end position="81"/>
    </location>
</feature>
<feature type="domain" description="Zn(2)-C6 fungal-type" evidence="7">
    <location>
        <begin position="17"/>
        <end position="49"/>
    </location>
</feature>
<dbReference type="EMBL" id="JAUEPO010000001">
    <property type="protein sequence ID" value="KAK3335472.1"/>
    <property type="molecule type" value="Genomic_DNA"/>
</dbReference>
<dbReference type="InterPro" id="IPR036864">
    <property type="entry name" value="Zn2-C6_fun-type_DNA-bd_sf"/>
</dbReference>
<accession>A0AAE0J2V1</accession>
<evidence type="ECO:0000259" key="7">
    <source>
        <dbReference type="PROSITE" id="PS50048"/>
    </source>
</evidence>
<evidence type="ECO:0000256" key="3">
    <source>
        <dbReference type="ARBA" id="ARBA00023125"/>
    </source>
</evidence>
<keyword evidence="2" id="KW-0805">Transcription regulation</keyword>
<dbReference type="InterPro" id="IPR051089">
    <property type="entry name" value="prtT"/>
</dbReference>
<reference evidence="8" key="2">
    <citation type="submission" date="2023-06" db="EMBL/GenBank/DDBJ databases">
        <authorList>
            <consortium name="Lawrence Berkeley National Laboratory"/>
            <person name="Haridas S."/>
            <person name="Hensen N."/>
            <person name="Bonometti L."/>
            <person name="Westerberg I."/>
            <person name="Brannstrom I.O."/>
            <person name="Guillou S."/>
            <person name="Cros-Aarteil S."/>
            <person name="Calhoun S."/>
            <person name="Kuo A."/>
            <person name="Mondo S."/>
            <person name="Pangilinan J."/>
            <person name="Riley R."/>
            <person name="Labutti K."/>
            <person name="Andreopoulos B."/>
            <person name="Lipzen A."/>
            <person name="Chen C."/>
            <person name="Yanf M."/>
            <person name="Daum C."/>
            <person name="Ng V."/>
            <person name="Clum A."/>
            <person name="Steindorff A."/>
            <person name="Ohm R."/>
            <person name="Martin F."/>
            <person name="Silar P."/>
            <person name="Natvig D."/>
            <person name="Lalanne C."/>
            <person name="Gautier V."/>
            <person name="Ament-Velasquez S.L."/>
            <person name="Kruys A."/>
            <person name="Hutchinson M.I."/>
            <person name="Powell A.J."/>
            <person name="Barry K."/>
            <person name="Miller A.N."/>
            <person name="Grigoriev I.V."/>
            <person name="Debuchy R."/>
            <person name="Gladieux P."/>
            <person name="Thoren M.H."/>
            <person name="Johannesson H."/>
        </authorList>
    </citation>
    <scope>NUCLEOTIDE SEQUENCE</scope>
    <source>
        <strain evidence="8">SMH4131-1</strain>
    </source>
</reference>
<evidence type="ECO:0000256" key="4">
    <source>
        <dbReference type="ARBA" id="ARBA00023163"/>
    </source>
</evidence>
<dbReference type="PROSITE" id="PS00463">
    <property type="entry name" value="ZN2_CY6_FUNGAL_1"/>
    <property type="match status" value="1"/>
</dbReference>
<comment type="caution">
    <text evidence="8">The sequence shown here is derived from an EMBL/GenBank/DDBJ whole genome shotgun (WGS) entry which is preliminary data.</text>
</comment>
<evidence type="ECO:0000256" key="5">
    <source>
        <dbReference type="ARBA" id="ARBA00023242"/>
    </source>
</evidence>
<dbReference type="GO" id="GO:0005634">
    <property type="term" value="C:nucleus"/>
    <property type="evidence" value="ECO:0007669"/>
    <property type="project" value="UniProtKB-SubCell"/>
</dbReference>
<keyword evidence="5" id="KW-0539">Nucleus</keyword>
<dbReference type="PROSITE" id="PS50048">
    <property type="entry name" value="ZN2_CY6_FUNGAL_2"/>
    <property type="match status" value="1"/>
</dbReference>
<comment type="subcellular location">
    <subcellularLocation>
        <location evidence="1">Nucleus</location>
    </subcellularLocation>
</comment>
<protein>
    <recommendedName>
        <fullName evidence="7">Zn(2)-C6 fungal-type domain-containing protein</fullName>
    </recommendedName>
</protein>
<dbReference type="AlphaFoldDB" id="A0AAE0J2V1"/>
<dbReference type="SMART" id="SM00066">
    <property type="entry name" value="GAL4"/>
    <property type="match status" value="1"/>
</dbReference>
<proteinExistence type="predicted"/>
<dbReference type="InterPro" id="IPR001138">
    <property type="entry name" value="Zn2Cys6_DnaBD"/>
</dbReference>
<gene>
    <name evidence="8" type="ORF">B0T19DRAFT_9513</name>
</gene>
<evidence type="ECO:0000313" key="8">
    <source>
        <dbReference type="EMBL" id="KAK3335472.1"/>
    </source>
</evidence>
<dbReference type="PANTHER" id="PTHR31845:SF39">
    <property type="entry name" value="TRANSCRIPTION FACTOR PBCR-RELATED"/>
    <property type="match status" value="1"/>
</dbReference>
<evidence type="ECO:0000256" key="2">
    <source>
        <dbReference type="ARBA" id="ARBA00023015"/>
    </source>
</evidence>
<feature type="compositionally biased region" description="Low complexity" evidence="6">
    <location>
        <begin position="181"/>
        <end position="212"/>
    </location>
</feature>
<organism evidence="8 9">
    <name type="scientific">Cercophora scortea</name>
    <dbReference type="NCBI Taxonomy" id="314031"/>
    <lineage>
        <taxon>Eukaryota</taxon>
        <taxon>Fungi</taxon>
        <taxon>Dikarya</taxon>
        <taxon>Ascomycota</taxon>
        <taxon>Pezizomycotina</taxon>
        <taxon>Sordariomycetes</taxon>
        <taxon>Sordariomycetidae</taxon>
        <taxon>Sordariales</taxon>
        <taxon>Lasiosphaeriaceae</taxon>
        <taxon>Cercophora</taxon>
    </lineage>
</organism>
<name>A0AAE0J2V1_9PEZI</name>
<dbReference type="Proteomes" id="UP001286456">
    <property type="component" value="Unassembled WGS sequence"/>
</dbReference>
<keyword evidence="4" id="KW-0804">Transcription</keyword>
<keyword evidence="3" id="KW-0238">DNA-binding</keyword>
<dbReference type="GO" id="GO:0000981">
    <property type="term" value="F:DNA-binding transcription factor activity, RNA polymerase II-specific"/>
    <property type="evidence" value="ECO:0007669"/>
    <property type="project" value="InterPro"/>
</dbReference>
<dbReference type="SUPFAM" id="SSF57701">
    <property type="entry name" value="Zn2/Cys6 DNA-binding domain"/>
    <property type="match status" value="1"/>
</dbReference>
<reference evidence="8" key="1">
    <citation type="journal article" date="2023" name="Mol. Phylogenet. Evol.">
        <title>Genome-scale phylogeny and comparative genomics of the fungal order Sordariales.</title>
        <authorList>
            <person name="Hensen N."/>
            <person name="Bonometti L."/>
            <person name="Westerberg I."/>
            <person name="Brannstrom I.O."/>
            <person name="Guillou S."/>
            <person name="Cros-Aarteil S."/>
            <person name="Calhoun S."/>
            <person name="Haridas S."/>
            <person name="Kuo A."/>
            <person name="Mondo S."/>
            <person name="Pangilinan J."/>
            <person name="Riley R."/>
            <person name="LaButti K."/>
            <person name="Andreopoulos B."/>
            <person name="Lipzen A."/>
            <person name="Chen C."/>
            <person name="Yan M."/>
            <person name="Daum C."/>
            <person name="Ng V."/>
            <person name="Clum A."/>
            <person name="Steindorff A."/>
            <person name="Ohm R.A."/>
            <person name="Martin F."/>
            <person name="Silar P."/>
            <person name="Natvig D.O."/>
            <person name="Lalanne C."/>
            <person name="Gautier V."/>
            <person name="Ament-Velasquez S.L."/>
            <person name="Kruys A."/>
            <person name="Hutchinson M.I."/>
            <person name="Powell A.J."/>
            <person name="Barry K."/>
            <person name="Miller A.N."/>
            <person name="Grigoriev I.V."/>
            <person name="Debuchy R."/>
            <person name="Gladieux P."/>
            <person name="Hiltunen Thoren M."/>
            <person name="Johannesson H."/>
        </authorList>
    </citation>
    <scope>NUCLEOTIDE SEQUENCE</scope>
    <source>
        <strain evidence="8">SMH4131-1</strain>
    </source>
</reference>
<dbReference type="Gene3D" id="4.10.240.10">
    <property type="entry name" value="Zn(2)-C6 fungal-type DNA-binding domain"/>
    <property type="match status" value="1"/>
</dbReference>
<sequence length="778" mass="83974">MDNSTAGTQNRPRVINACEACRAAKVKCQASNQLGICKRCLDSKRECIFKTGPRTRRPRQSRLNTDTPPRPPPAGPSKTFTIDIPLPDSGGGDDDVAASLETLRLSHRDHLEKLLPAMPDQGEGDDEEFLDYAFDGGGDYDYDYNPFDFADNEPDPDPVMSGAGSVVSHASSLPVGASALSTPPSSIIATTTSTTSSTANNNNNNNNNPSSSEPRAPSLEQPKPPSRTASTFSIQPQFNLDSATSLLSTFRTDMLAHFPCIVLPPDATVVSLARQRPFVLLAILAAASSSRTLQGHSLYDGEFRKMLALKFVAGGERSLELLQGLVIYVSWYPAHLRPKSRQAFQYIRIAVDMTSDLELDQDPGTEQLGGDGSGISKSVPTPERLDEIRTYLASYFRVSNFLCSWNHNAPSLPYSEYTSKCCDVLERHSPLIGDGVLVTHVRLQRIVEETNAMRKTHKGHSQSEYQISLMLRGLEMQLHDCEARISASVAATPSVRISLLFTRIFLSAAPLLRFSSAAATAEATTTTTTTAKFRADPHRLAALVPTVHAMFDYVLAMPRSSLNAMTGGNWGCFIIAIIVGFRMSFPLAVCAEWDDRAARGQIRLGEYLDRMCCLGDGGGDNDNDSGSARNSPVDVLTAGKVVLGEVRKKYRKRVAKLEASYSSPPRSSQPASLLSGLLGIHTAPPSSGPDLSSSFKVDKSMSGCPMLDGSLEAYYPYWDESFANTQGGGAAAAAAAGGPEDLATAPDHRGHDPGAYDNVWAAMTMGWAQHADINFDGF</sequence>
<feature type="region of interest" description="Disordered" evidence="6">
    <location>
        <begin position="178"/>
        <end position="234"/>
    </location>
</feature>
<evidence type="ECO:0000256" key="1">
    <source>
        <dbReference type="ARBA" id="ARBA00004123"/>
    </source>
</evidence>
<dbReference type="PANTHER" id="PTHR31845">
    <property type="entry name" value="FINGER DOMAIN PROTEIN, PUTATIVE-RELATED"/>
    <property type="match status" value="1"/>
</dbReference>
<feature type="region of interest" description="Disordered" evidence="6">
    <location>
        <begin position="144"/>
        <end position="166"/>
    </location>
</feature>
<dbReference type="CDD" id="cd12148">
    <property type="entry name" value="fungal_TF_MHR"/>
    <property type="match status" value="1"/>
</dbReference>
<dbReference type="GO" id="GO:0008270">
    <property type="term" value="F:zinc ion binding"/>
    <property type="evidence" value="ECO:0007669"/>
    <property type="project" value="InterPro"/>
</dbReference>
<feature type="region of interest" description="Disordered" evidence="6">
    <location>
        <begin position="730"/>
        <end position="750"/>
    </location>
</feature>
<dbReference type="GO" id="GO:0000976">
    <property type="term" value="F:transcription cis-regulatory region binding"/>
    <property type="evidence" value="ECO:0007669"/>
    <property type="project" value="TreeGrafter"/>
</dbReference>